<feature type="transmembrane region" description="Helical" evidence="11">
    <location>
        <begin position="13"/>
        <end position="37"/>
    </location>
</feature>
<evidence type="ECO:0000256" key="2">
    <source>
        <dbReference type="ARBA" id="ARBA00022475"/>
    </source>
</evidence>
<dbReference type="OMA" id="PSHHKQG"/>
<evidence type="ECO:0000256" key="3">
    <source>
        <dbReference type="ARBA" id="ARBA00022692"/>
    </source>
</evidence>
<protein>
    <recommendedName>
        <fullName evidence="12">G-protein coupled receptors family 1 profile domain-containing protein</fullName>
    </recommendedName>
</protein>
<feature type="transmembrane region" description="Helical" evidence="11">
    <location>
        <begin position="155"/>
        <end position="177"/>
    </location>
</feature>
<reference evidence="13 14" key="1">
    <citation type="journal article" date="2019" name="Proc. Natl. Acad. Sci. U.S.A.">
        <title>Regulatory changes in pterin and carotenoid genes underlie balanced color polymorphisms in the wall lizard.</title>
        <authorList>
            <person name="Andrade P."/>
            <person name="Pinho C."/>
            <person name="Perez I de Lanuza G."/>
            <person name="Afonso S."/>
            <person name="Brejcha J."/>
            <person name="Rubin C.J."/>
            <person name="Wallerman O."/>
            <person name="Pereira P."/>
            <person name="Sabatino S.J."/>
            <person name="Bellati A."/>
            <person name="Pellitteri-Rosa D."/>
            <person name="Bosakova Z."/>
            <person name="Bunikis I."/>
            <person name="Carretero M.A."/>
            <person name="Feiner N."/>
            <person name="Marsik P."/>
            <person name="Pauperio F."/>
            <person name="Salvi D."/>
            <person name="Soler L."/>
            <person name="While G.M."/>
            <person name="Uller T."/>
            <person name="Font E."/>
            <person name="Andersson L."/>
            <person name="Carneiro M."/>
        </authorList>
    </citation>
    <scope>NUCLEOTIDE SEQUENCE</scope>
</reference>
<keyword evidence="8 10" id="KW-0807">Transducer</keyword>
<keyword evidence="4 11" id="KW-1133">Transmembrane helix</keyword>
<keyword evidence="7 10" id="KW-0675">Receptor</keyword>
<evidence type="ECO:0000256" key="9">
    <source>
        <dbReference type="ARBA" id="ARBA00061394"/>
    </source>
</evidence>
<dbReference type="PROSITE" id="PS00237">
    <property type="entry name" value="G_PROTEIN_RECEP_F1_1"/>
    <property type="match status" value="1"/>
</dbReference>
<feature type="transmembrane region" description="Helical" evidence="11">
    <location>
        <begin position="90"/>
        <end position="113"/>
    </location>
</feature>
<evidence type="ECO:0000313" key="14">
    <source>
        <dbReference type="Proteomes" id="UP000472272"/>
    </source>
</evidence>
<dbReference type="PROSITE" id="PS50262">
    <property type="entry name" value="G_PROTEIN_RECEP_F1_2"/>
    <property type="match status" value="1"/>
</dbReference>
<dbReference type="PRINTS" id="PR00237">
    <property type="entry name" value="GPCRRHODOPSN"/>
</dbReference>
<evidence type="ECO:0000256" key="8">
    <source>
        <dbReference type="ARBA" id="ARBA00023224"/>
    </source>
</evidence>
<feature type="domain" description="G-protein coupled receptors family 1 profile" evidence="12">
    <location>
        <begin position="29"/>
        <end position="243"/>
    </location>
</feature>
<accession>A0A670JN12</accession>
<evidence type="ECO:0000256" key="10">
    <source>
        <dbReference type="RuleBase" id="RU000688"/>
    </source>
</evidence>
<dbReference type="GO" id="GO:0005886">
    <property type="term" value="C:plasma membrane"/>
    <property type="evidence" value="ECO:0007669"/>
    <property type="project" value="UniProtKB-SubCell"/>
</dbReference>
<dbReference type="PRINTS" id="PR02108">
    <property type="entry name" value="MRGPCRFAMILY"/>
</dbReference>
<dbReference type="AlphaFoldDB" id="A0A670JN12"/>
<feature type="transmembrane region" description="Helical" evidence="11">
    <location>
        <begin position="120"/>
        <end position="143"/>
    </location>
</feature>
<dbReference type="SUPFAM" id="SSF81321">
    <property type="entry name" value="Family A G protein-coupled receptor-like"/>
    <property type="match status" value="1"/>
</dbReference>
<evidence type="ECO:0000256" key="1">
    <source>
        <dbReference type="ARBA" id="ARBA00004651"/>
    </source>
</evidence>
<keyword evidence="2" id="KW-1003">Cell membrane</keyword>
<dbReference type="FunFam" id="1.20.1070.10:FF:000193">
    <property type="entry name" value="Mas-related G-protein coupled receptor member E"/>
    <property type="match status" value="1"/>
</dbReference>
<evidence type="ECO:0000256" key="5">
    <source>
        <dbReference type="ARBA" id="ARBA00023040"/>
    </source>
</evidence>
<proteinExistence type="inferred from homology"/>
<evidence type="ECO:0000313" key="13">
    <source>
        <dbReference type="Ensembl" id="ENSPMRP00000024362.1"/>
    </source>
</evidence>
<comment type="similarity">
    <text evidence="9">Belongs to the G-protein coupled receptor 1 family. Mas subfamily.</text>
</comment>
<dbReference type="InterPro" id="IPR000276">
    <property type="entry name" value="GPCR_Rhodpsn"/>
</dbReference>
<feature type="transmembrane region" description="Helical" evidence="11">
    <location>
        <begin position="49"/>
        <end position="70"/>
    </location>
</feature>
<evidence type="ECO:0000256" key="7">
    <source>
        <dbReference type="ARBA" id="ARBA00023170"/>
    </source>
</evidence>
<dbReference type="GO" id="GO:0004930">
    <property type="term" value="F:G protein-coupled receptor activity"/>
    <property type="evidence" value="ECO:0007669"/>
    <property type="project" value="UniProtKB-KW"/>
</dbReference>
<dbReference type="PANTHER" id="PTHR11334">
    <property type="entry name" value="MAS-RELATED G-PROTEIN COUPLED RECEPTOR"/>
    <property type="match status" value="1"/>
</dbReference>
<keyword evidence="6 11" id="KW-0472">Membrane</keyword>
<dbReference type="Gene3D" id="1.20.1070.10">
    <property type="entry name" value="Rhodopsin 7-helix transmembrane proteins"/>
    <property type="match status" value="1"/>
</dbReference>
<evidence type="ECO:0000256" key="6">
    <source>
        <dbReference type="ARBA" id="ARBA00023136"/>
    </source>
</evidence>
<dbReference type="Pfam" id="PF00001">
    <property type="entry name" value="7tm_1"/>
    <property type="match status" value="1"/>
</dbReference>
<dbReference type="Proteomes" id="UP000472272">
    <property type="component" value="Chromosome 7"/>
</dbReference>
<keyword evidence="5 10" id="KW-0297">G-protein coupled receptor</keyword>
<name>A0A670JN12_PODMU</name>
<reference evidence="13" key="3">
    <citation type="submission" date="2025-09" db="UniProtKB">
        <authorList>
            <consortium name="Ensembl"/>
        </authorList>
    </citation>
    <scope>IDENTIFICATION</scope>
</reference>
<evidence type="ECO:0000256" key="4">
    <source>
        <dbReference type="ARBA" id="ARBA00022989"/>
    </source>
</evidence>
<dbReference type="PANTHER" id="PTHR11334:SF29">
    <property type="entry name" value="MAS-RELATED G-PROTEIN COUPLED RECEPTOR MEMBER X2"/>
    <property type="match status" value="1"/>
</dbReference>
<dbReference type="InterPro" id="IPR026234">
    <property type="entry name" value="MRGPCRFAMILY"/>
</dbReference>
<dbReference type="Ensembl" id="ENSPMRT00000025845.1">
    <property type="protein sequence ID" value="ENSPMRP00000024362.1"/>
    <property type="gene ID" value="ENSPMRG00000015744.1"/>
</dbReference>
<keyword evidence="14" id="KW-1185">Reference proteome</keyword>
<sequence>MTEGIFYDNLGRIVFSVFIFLICIFGLLGNGTVFWFLSFRIAKNPFSTYILNVAAADFGVLVCLITFLSYPLHFELLRSLFYTGFLFTYSASQLLLTVISIDRFVCIFFPIWYRFHKHKHLSVIVCVAIWILAFVTSGIHITLLLTGKYCNLSSYQFLVIALLCTLLMSLSTVTLSMKVYLKPHECKRGKLIMAILLTLLFFLLLAIPMDAVQYLALFQKDPYLLEYAFICASLNSTINPAIYFLVGRKKSLHSRERIKSILENVLKEEGDSKGE</sequence>
<reference evidence="13" key="2">
    <citation type="submission" date="2025-08" db="UniProtKB">
        <authorList>
            <consortium name="Ensembl"/>
        </authorList>
    </citation>
    <scope>IDENTIFICATION</scope>
</reference>
<feature type="transmembrane region" description="Helical" evidence="11">
    <location>
        <begin position="227"/>
        <end position="246"/>
    </location>
</feature>
<dbReference type="InterPro" id="IPR017452">
    <property type="entry name" value="GPCR_Rhodpsn_7TM"/>
</dbReference>
<keyword evidence="3 10" id="KW-0812">Transmembrane</keyword>
<dbReference type="GeneTree" id="ENSGT01030000234639"/>
<organism evidence="13 14">
    <name type="scientific">Podarcis muralis</name>
    <name type="common">Wall lizard</name>
    <name type="synonym">Lacerta muralis</name>
    <dbReference type="NCBI Taxonomy" id="64176"/>
    <lineage>
        <taxon>Eukaryota</taxon>
        <taxon>Metazoa</taxon>
        <taxon>Chordata</taxon>
        <taxon>Craniata</taxon>
        <taxon>Vertebrata</taxon>
        <taxon>Euteleostomi</taxon>
        <taxon>Lepidosauria</taxon>
        <taxon>Squamata</taxon>
        <taxon>Bifurcata</taxon>
        <taxon>Unidentata</taxon>
        <taxon>Episquamata</taxon>
        <taxon>Laterata</taxon>
        <taxon>Lacertibaenia</taxon>
        <taxon>Lacertidae</taxon>
        <taxon>Podarcis</taxon>
    </lineage>
</organism>
<comment type="subcellular location">
    <subcellularLocation>
        <location evidence="1">Cell membrane</location>
        <topology evidence="1">Multi-pass membrane protein</topology>
    </subcellularLocation>
</comment>
<evidence type="ECO:0000256" key="11">
    <source>
        <dbReference type="SAM" id="Phobius"/>
    </source>
</evidence>
<evidence type="ECO:0000259" key="12">
    <source>
        <dbReference type="PROSITE" id="PS50262"/>
    </source>
</evidence>
<feature type="transmembrane region" description="Helical" evidence="11">
    <location>
        <begin position="189"/>
        <end position="207"/>
    </location>
</feature>